<protein>
    <submittedName>
        <fullName evidence="1">Uncharacterized protein</fullName>
    </submittedName>
</protein>
<dbReference type="Proteomes" id="UP001576780">
    <property type="component" value="Unassembled WGS sequence"/>
</dbReference>
<reference evidence="1 2" key="1">
    <citation type="submission" date="2024-09" db="EMBL/GenBank/DDBJ databases">
        <title>Floridaenema gen nov. (Aerosakkonemataceae, Aerosakkonematales ord. nov., Cyanobacteria) from benthic tropical and subtropical fresh waters, with the description of four new species.</title>
        <authorList>
            <person name="Moretto J.A."/>
            <person name="Berthold D.E."/>
            <person name="Lefler F.W."/>
            <person name="Huang I.-S."/>
            <person name="Laughinghouse H. IV."/>
        </authorList>
    </citation>
    <scope>NUCLEOTIDE SEQUENCE [LARGE SCALE GENOMIC DNA]</scope>
    <source>
        <strain evidence="1 2">BLCC-F167</strain>
    </source>
</reference>
<organism evidence="1 2">
    <name type="scientific">Floridaenema evergladense BLCC-F167</name>
    <dbReference type="NCBI Taxonomy" id="3153639"/>
    <lineage>
        <taxon>Bacteria</taxon>
        <taxon>Bacillati</taxon>
        <taxon>Cyanobacteriota</taxon>
        <taxon>Cyanophyceae</taxon>
        <taxon>Oscillatoriophycideae</taxon>
        <taxon>Aerosakkonematales</taxon>
        <taxon>Aerosakkonemataceae</taxon>
        <taxon>Floridanema</taxon>
        <taxon>Floridanema evergladense</taxon>
    </lineage>
</organism>
<evidence type="ECO:0000313" key="2">
    <source>
        <dbReference type="Proteomes" id="UP001576780"/>
    </source>
</evidence>
<evidence type="ECO:0000313" key="1">
    <source>
        <dbReference type="EMBL" id="MFB2836879.1"/>
    </source>
</evidence>
<dbReference type="EMBL" id="JBHFNT010000188">
    <property type="protein sequence ID" value="MFB2836879.1"/>
    <property type="molecule type" value="Genomic_DNA"/>
</dbReference>
<proteinExistence type="predicted"/>
<accession>A0ABV4WP68</accession>
<gene>
    <name evidence="1" type="ORF">ACE1CA_20315</name>
</gene>
<dbReference type="RefSeq" id="WP_413279243.1">
    <property type="nucleotide sequence ID" value="NZ_JBHFNT010000188.1"/>
</dbReference>
<keyword evidence="2" id="KW-1185">Reference proteome</keyword>
<comment type="caution">
    <text evidence="1">The sequence shown here is derived from an EMBL/GenBank/DDBJ whole genome shotgun (WGS) entry which is preliminary data.</text>
</comment>
<name>A0ABV4WP68_9CYAN</name>
<sequence>MSSTSKYWLLIRLDVTGNSKIEKIAAAKAFFASMFPDVITTENLIDAHIQRQLVVNQASEVSTNNITVHPAELCLRCFISSVIEQVCIQLEINFGNNYGFTRRDLFPLVLNDVIERSTKQQQSFYTSVACEILQSYNPERGNLSTWTSKLVKQHRELKVFLIEHGIYLVTDWAILNDTNSEQLQRIFQEFHHLTQSEIRLAAILLESYHRIYRGSSVLTVLNY</sequence>